<protein>
    <submittedName>
        <fullName evidence="2">Uncharacterized protein</fullName>
    </submittedName>
</protein>
<dbReference type="OrthoDB" id="10612071at2759"/>
<evidence type="ECO:0000313" key="3">
    <source>
        <dbReference type="Proteomes" id="UP001153620"/>
    </source>
</evidence>
<reference evidence="2" key="1">
    <citation type="submission" date="2022-01" db="EMBL/GenBank/DDBJ databases">
        <authorList>
            <person name="King R."/>
        </authorList>
    </citation>
    <scope>NUCLEOTIDE SEQUENCE</scope>
</reference>
<evidence type="ECO:0000313" key="2">
    <source>
        <dbReference type="EMBL" id="CAG9806468.1"/>
    </source>
</evidence>
<feature type="signal peptide" evidence="1">
    <location>
        <begin position="1"/>
        <end position="16"/>
    </location>
</feature>
<evidence type="ECO:0000256" key="1">
    <source>
        <dbReference type="SAM" id="SignalP"/>
    </source>
</evidence>
<proteinExistence type="predicted"/>
<organism evidence="2 3">
    <name type="scientific">Chironomus riparius</name>
    <dbReference type="NCBI Taxonomy" id="315576"/>
    <lineage>
        <taxon>Eukaryota</taxon>
        <taxon>Metazoa</taxon>
        <taxon>Ecdysozoa</taxon>
        <taxon>Arthropoda</taxon>
        <taxon>Hexapoda</taxon>
        <taxon>Insecta</taxon>
        <taxon>Pterygota</taxon>
        <taxon>Neoptera</taxon>
        <taxon>Endopterygota</taxon>
        <taxon>Diptera</taxon>
        <taxon>Nematocera</taxon>
        <taxon>Chironomoidea</taxon>
        <taxon>Chironomidae</taxon>
        <taxon>Chironominae</taxon>
        <taxon>Chironomus</taxon>
    </lineage>
</organism>
<dbReference type="AlphaFoldDB" id="A0A9N9RYN1"/>
<sequence>MKYCIVTLLLVCAVSAAPANENAEADVQSAQFGMNQFNAYNAHLPYYYPGMYKQNSMDYGSEHHQGALNPEKYMSMKDEDFPVDYSLQCSNSCGCRQTCTVIWWQPCTCRCPPPCGCNGCIWGCCGNTCCNQGTTSTTTPTTTTTTPTTTTTVTTTRAPDAGVPTNPPCNGGSCCNSCSCMPCMMPIFWMCPPRCGGGCCGGSSNSCCNGTNNSCCNNNTSNCCNGSNNSCCGK</sequence>
<keyword evidence="3" id="KW-1185">Reference proteome</keyword>
<dbReference type="Proteomes" id="UP001153620">
    <property type="component" value="Chromosome 3"/>
</dbReference>
<reference evidence="2" key="2">
    <citation type="submission" date="2022-10" db="EMBL/GenBank/DDBJ databases">
        <authorList>
            <consortium name="ENA_rothamsted_submissions"/>
            <consortium name="culmorum"/>
            <person name="King R."/>
        </authorList>
    </citation>
    <scope>NUCLEOTIDE SEQUENCE</scope>
</reference>
<accession>A0A9N9RYN1</accession>
<keyword evidence="1" id="KW-0732">Signal</keyword>
<dbReference type="EMBL" id="OU895879">
    <property type="protein sequence ID" value="CAG9806468.1"/>
    <property type="molecule type" value="Genomic_DNA"/>
</dbReference>
<feature type="chain" id="PRO_5040347944" evidence="1">
    <location>
        <begin position="17"/>
        <end position="234"/>
    </location>
</feature>
<gene>
    <name evidence="2" type="ORF">CHIRRI_LOCUS9324</name>
</gene>
<name>A0A9N9RYN1_9DIPT</name>